<feature type="region of interest" description="Disordered" evidence="1">
    <location>
        <begin position="208"/>
        <end position="245"/>
    </location>
</feature>
<proteinExistence type="predicted"/>
<protein>
    <submittedName>
        <fullName evidence="2">Uncharacterized protein</fullName>
    </submittedName>
</protein>
<dbReference type="Proteomes" id="UP000827845">
    <property type="component" value="Segment"/>
</dbReference>
<feature type="compositionally biased region" description="Polar residues" evidence="1">
    <location>
        <begin position="13"/>
        <end position="22"/>
    </location>
</feature>
<keyword evidence="3" id="KW-1185">Reference proteome</keyword>
<sequence length="283" mass="30211">MVTKLAEVEPRSSGDTVLTNPDTGEDFFRPEQVRDVLVLTSSLDTYAEVTIEATHSNDTEFANPLTIEQGLPLLPGRTREAAYTGSNERIRLTVTVPNAPTSGSLTVWKEKDNTPLRLNSTRLRRFKELNEGRAYATDVQSELASDGTLTVGVQNPSDSPVNIFVEQFGISTGGDALVTTEIDHGSYTDGTALSVINKKPELQVERPLNGSVTQNPTTSSPQETITGYLPGGSGGGGASPGARSEGTAYELSAGQDITLTIENDSGATNRYGFSIDLLETVVR</sequence>
<evidence type="ECO:0000313" key="3">
    <source>
        <dbReference type="Proteomes" id="UP000827845"/>
    </source>
</evidence>
<dbReference type="EMBL" id="MZ334527">
    <property type="protein sequence ID" value="UBF23361.1"/>
    <property type="molecule type" value="Genomic_DNA"/>
</dbReference>
<feature type="compositionally biased region" description="Polar residues" evidence="1">
    <location>
        <begin position="210"/>
        <end position="225"/>
    </location>
</feature>
<evidence type="ECO:0000313" key="2">
    <source>
        <dbReference type="EMBL" id="UBF23361.1"/>
    </source>
</evidence>
<reference evidence="2" key="1">
    <citation type="submission" date="2021-05" db="EMBL/GenBank/DDBJ databases">
        <title>Diversity, taxonomy and evolution of archaeal viruses of the class Caudoviricetes.</title>
        <authorList>
            <person name="Liu Y."/>
            <person name="Demina T.A."/>
            <person name="Roux S."/>
            <person name="Aiewsakun P."/>
            <person name="Kazlauskas D."/>
            <person name="Simmonds P."/>
            <person name="Prangishvili D."/>
            <person name="Oksanen H.M."/>
            <person name="Krupovic M."/>
        </authorList>
    </citation>
    <scope>NUCLEOTIDE SEQUENCE</scope>
    <source>
        <strain evidence="2">HATV-3/30</strain>
    </source>
</reference>
<feature type="compositionally biased region" description="Basic and acidic residues" evidence="1">
    <location>
        <begin position="1"/>
        <end position="12"/>
    </location>
</feature>
<evidence type="ECO:0000256" key="1">
    <source>
        <dbReference type="SAM" id="MobiDB-lite"/>
    </source>
</evidence>
<name>A0AAE8Y0S6_9CAUD</name>
<feature type="compositionally biased region" description="Gly residues" evidence="1">
    <location>
        <begin position="229"/>
        <end position="239"/>
    </location>
</feature>
<feature type="region of interest" description="Disordered" evidence="1">
    <location>
        <begin position="1"/>
        <end position="26"/>
    </location>
</feature>
<organism evidence="2 3">
    <name type="scientific">Haloarcula tailed virus 3</name>
    <dbReference type="NCBI Taxonomy" id="2877990"/>
    <lineage>
        <taxon>Viruses</taxon>
        <taxon>Duplodnaviria</taxon>
        <taxon>Heunggongvirae</taxon>
        <taxon>Uroviricota</taxon>
        <taxon>Caudoviricetes</taxon>
        <taxon>Kirjokansivirales</taxon>
        <taxon>Pyrstoviridae</taxon>
        <taxon>Hatrivirus</taxon>
        <taxon>Hatrivirus caudatum</taxon>
        <taxon>Hatrivirus HATV3</taxon>
    </lineage>
</organism>
<accession>A0AAE8Y0S6</accession>
<gene>
    <name evidence="2" type="ORF">HATV-3_gp11</name>
</gene>